<accession>A0A8J5TM30</accession>
<reference evidence="2" key="1">
    <citation type="journal article" date="2021" name="bioRxiv">
        <title>Whole Genome Assembly and Annotation of Northern Wild Rice, Zizania palustris L., Supports a Whole Genome Duplication in the Zizania Genus.</title>
        <authorList>
            <person name="Haas M."/>
            <person name="Kono T."/>
            <person name="Macchietto M."/>
            <person name="Millas R."/>
            <person name="McGilp L."/>
            <person name="Shao M."/>
            <person name="Duquette J."/>
            <person name="Hirsch C.N."/>
            <person name="Kimball J."/>
        </authorList>
    </citation>
    <scope>NUCLEOTIDE SEQUENCE</scope>
    <source>
        <tissue evidence="2">Fresh leaf tissue</tissue>
    </source>
</reference>
<proteinExistence type="predicted"/>
<evidence type="ECO:0000256" key="1">
    <source>
        <dbReference type="SAM" id="MobiDB-lite"/>
    </source>
</evidence>
<name>A0A8J5TM30_ZIZPA</name>
<protein>
    <submittedName>
        <fullName evidence="2">Uncharacterized protein</fullName>
    </submittedName>
</protein>
<evidence type="ECO:0000313" key="2">
    <source>
        <dbReference type="EMBL" id="KAG8083661.1"/>
    </source>
</evidence>
<dbReference type="AlphaFoldDB" id="A0A8J5TM30"/>
<gene>
    <name evidence="2" type="ORF">GUJ93_ZPchr0016g2592</name>
</gene>
<comment type="caution">
    <text evidence="2">The sequence shown here is derived from an EMBL/GenBank/DDBJ whole genome shotgun (WGS) entry which is preliminary data.</text>
</comment>
<evidence type="ECO:0000313" key="3">
    <source>
        <dbReference type="Proteomes" id="UP000729402"/>
    </source>
</evidence>
<keyword evidence="3" id="KW-1185">Reference proteome</keyword>
<sequence>MAKTGPDSALGPAAISGDTTGKEEAPAAAEPSPAIRGGARKEGALVVIRGGARKEGAPVAASPPKGEERALAAEPSGGTARKREQGAPAMASRPHGTEPSSSAAGKGEEEAAVVMKVKTPPAAEPPGANPSAPVPDLVAAVLDPATTVTRGPP</sequence>
<reference evidence="2" key="2">
    <citation type="submission" date="2021-02" db="EMBL/GenBank/DDBJ databases">
        <authorList>
            <person name="Kimball J.A."/>
            <person name="Haas M.W."/>
            <person name="Macchietto M."/>
            <person name="Kono T."/>
            <person name="Duquette J."/>
            <person name="Shao M."/>
        </authorList>
    </citation>
    <scope>NUCLEOTIDE SEQUENCE</scope>
    <source>
        <tissue evidence="2">Fresh leaf tissue</tissue>
    </source>
</reference>
<organism evidence="2 3">
    <name type="scientific">Zizania palustris</name>
    <name type="common">Northern wild rice</name>
    <dbReference type="NCBI Taxonomy" id="103762"/>
    <lineage>
        <taxon>Eukaryota</taxon>
        <taxon>Viridiplantae</taxon>
        <taxon>Streptophyta</taxon>
        <taxon>Embryophyta</taxon>
        <taxon>Tracheophyta</taxon>
        <taxon>Spermatophyta</taxon>
        <taxon>Magnoliopsida</taxon>
        <taxon>Liliopsida</taxon>
        <taxon>Poales</taxon>
        <taxon>Poaceae</taxon>
        <taxon>BOP clade</taxon>
        <taxon>Oryzoideae</taxon>
        <taxon>Oryzeae</taxon>
        <taxon>Zizaniinae</taxon>
        <taxon>Zizania</taxon>
    </lineage>
</organism>
<dbReference type="Proteomes" id="UP000729402">
    <property type="component" value="Unassembled WGS sequence"/>
</dbReference>
<feature type="region of interest" description="Disordered" evidence="1">
    <location>
        <begin position="1"/>
        <end position="153"/>
    </location>
</feature>
<dbReference type="EMBL" id="JAAALK010000084">
    <property type="protein sequence ID" value="KAG8083661.1"/>
    <property type="molecule type" value="Genomic_DNA"/>
</dbReference>